<sequence length="113" mass="12775">MAGGNDRGGQARQAGARNPTRRACRSVTTPTPNFSTCPNSRDKRTTPTCYLLTNRMIDSWTRHRTWGWTIAAFRNAPPLRAPRRHRARDALPGPQIYLRLTLSLVEPTSELIF</sequence>
<feature type="compositionally biased region" description="Polar residues" evidence="1">
    <location>
        <begin position="26"/>
        <end position="39"/>
    </location>
</feature>
<organism evidence="2 3">
    <name type="scientific">Iphiclides podalirius</name>
    <name type="common">scarce swallowtail</name>
    <dbReference type="NCBI Taxonomy" id="110791"/>
    <lineage>
        <taxon>Eukaryota</taxon>
        <taxon>Metazoa</taxon>
        <taxon>Ecdysozoa</taxon>
        <taxon>Arthropoda</taxon>
        <taxon>Hexapoda</taxon>
        <taxon>Insecta</taxon>
        <taxon>Pterygota</taxon>
        <taxon>Neoptera</taxon>
        <taxon>Endopterygota</taxon>
        <taxon>Lepidoptera</taxon>
        <taxon>Glossata</taxon>
        <taxon>Ditrysia</taxon>
        <taxon>Papilionoidea</taxon>
        <taxon>Papilionidae</taxon>
        <taxon>Papilioninae</taxon>
        <taxon>Iphiclides</taxon>
    </lineage>
</organism>
<feature type="region of interest" description="Disordered" evidence="1">
    <location>
        <begin position="1"/>
        <end position="45"/>
    </location>
</feature>
<evidence type="ECO:0000256" key="1">
    <source>
        <dbReference type="SAM" id="MobiDB-lite"/>
    </source>
</evidence>
<proteinExistence type="predicted"/>
<accession>A0ABN8ICE4</accession>
<keyword evidence="3" id="KW-1185">Reference proteome</keyword>
<protein>
    <submittedName>
        <fullName evidence="2">Uncharacterized protein</fullName>
    </submittedName>
</protein>
<dbReference type="EMBL" id="OW152814">
    <property type="protein sequence ID" value="CAH2050384.1"/>
    <property type="molecule type" value="Genomic_DNA"/>
</dbReference>
<reference evidence="2" key="1">
    <citation type="submission" date="2022-03" db="EMBL/GenBank/DDBJ databases">
        <authorList>
            <person name="Martin H S."/>
        </authorList>
    </citation>
    <scope>NUCLEOTIDE SEQUENCE</scope>
</reference>
<name>A0ABN8ICE4_9NEOP</name>
<dbReference type="Proteomes" id="UP000837857">
    <property type="component" value="Chromosome 2"/>
</dbReference>
<evidence type="ECO:0000313" key="2">
    <source>
        <dbReference type="EMBL" id="CAH2050384.1"/>
    </source>
</evidence>
<gene>
    <name evidence="2" type="ORF">IPOD504_LOCUS7419</name>
</gene>
<evidence type="ECO:0000313" key="3">
    <source>
        <dbReference type="Proteomes" id="UP000837857"/>
    </source>
</evidence>
<feature type="non-terminal residue" evidence="2">
    <location>
        <position position="113"/>
    </location>
</feature>